<dbReference type="Gene3D" id="1.20.58.430">
    <property type="entry name" value="Type IV secretion system, VirB5-domain"/>
    <property type="match status" value="1"/>
</dbReference>
<dbReference type="AlphaFoldDB" id="A0AB39KX27"/>
<protein>
    <submittedName>
        <fullName evidence="2">Type IV secretion system protein</fullName>
    </submittedName>
</protein>
<gene>
    <name evidence="2" type="ORF">ABOZ73_08005</name>
</gene>
<sequence>MAAALTIGQPVQAAVIVHDPTAYAKLIEELRAAIDQLDTLKAQLAEGKRLHDSLNLRSAIDAVAPELSRSELRRALPELDALQQAASGKFEALGAIGDRARQIREARRKLAPAAAEATTSLERQGDLAARDLAVGEAAAQASADRLAGLQTLQAAIGKADSARAVADLQARISAEQALILNDQMRLQALAIAQAAEARMQRQEELERIATERRARMEFFRRGIK</sequence>
<dbReference type="Pfam" id="PF07996">
    <property type="entry name" value="T4SS"/>
    <property type="match status" value="1"/>
</dbReference>
<keyword evidence="1" id="KW-0175">Coiled coil</keyword>
<evidence type="ECO:0000256" key="1">
    <source>
        <dbReference type="SAM" id="Coils"/>
    </source>
</evidence>
<feature type="coiled-coil region" evidence="1">
    <location>
        <begin position="23"/>
        <end position="50"/>
    </location>
</feature>
<proteinExistence type="predicted"/>
<dbReference type="InterPro" id="IPR014158">
    <property type="entry name" value="T4SS_VirB5"/>
</dbReference>
<dbReference type="CDD" id="cd14262">
    <property type="entry name" value="VirB5_like"/>
    <property type="match status" value="1"/>
</dbReference>
<evidence type="ECO:0000313" key="2">
    <source>
        <dbReference type="EMBL" id="XDO98345.1"/>
    </source>
</evidence>
<name>A0AB39KX27_9CAUL</name>
<dbReference type="RefSeq" id="WP_369062171.1">
    <property type="nucleotide sequence ID" value="NZ_CP158375.1"/>
</dbReference>
<dbReference type="InterPro" id="IPR023220">
    <property type="entry name" value="T4SS_VirB5-domain"/>
</dbReference>
<reference evidence="2" key="1">
    <citation type="submission" date="2024-06" db="EMBL/GenBank/DDBJ databases">
        <title>Caulobacter inopinatus, sp. nov.</title>
        <authorList>
            <person name="Donachie S.P."/>
        </authorList>
    </citation>
    <scope>NUCLEOTIDE SEQUENCE</scope>
    <source>
        <strain evidence="2">73W</strain>
    </source>
</reference>
<dbReference type="EMBL" id="CP158375">
    <property type="protein sequence ID" value="XDO98345.1"/>
    <property type="molecule type" value="Genomic_DNA"/>
</dbReference>
<accession>A0AB39KX27</accession>
<dbReference type="SUPFAM" id="SSF101082">
    <property type="entry name" value="Typo IV secretion system protein TraC"/>
    <property type="match status" value="1"/>
</dbReference>
<organism evidence="2">
    <name type="scientific">Caulobacter sp. 73W</name>
    <dbReference type="NCBI Taxonomy" id="3161137"/>
    <lineage>
        <taxon>Bacteria</taxon>
        <taxon>Pseudomonadati</taxon>
        <taxon>Pseudomonadota</taxon>
        <taxon>Alphaproteobacteria</taxon>
        <taxon>Caulobacterales</taxon>
        <taxon>Caulobacteraceae</taxon>
        <taxon>Caulobacter</taxon>
    </lineage>
</organism>